<feature type="region of interest" description="Disordered" evidence="1">
    <location>
        <begin position="339"/>
        <end position="426"/>
    </location>
</feature>
<gene>
    <name evidence="3" type="ORF">A7J05_19290</name>
</gene>
<evidence type="ECO:0008006" key="5">
    <source>
        <dbReference type="Google" id="ProtNLM"/>
    </source>
</evidence>
<name>A0ABM6GV52_9ACTN</name>
<feature type="transmembrane region" description="Helical" evidence="2">
    <location>
        <begin position="90"/>
        <end position="108"/>
    </location>
</feature>
<organism evidence="3 4">
    <name type="scientific">Streptomyces alfalfae</name>
    <dbReference type="NCBI Taxonomy" id="1642299"/>
    <lineage>
        <taxon>Bacteria</taxon>
        <taxon>Bacillati</taxon>
        <taxon>Actinomycetota</taxon>
        <taxon>Actinomycetes</taxon>
        <taxon>Kitasatosporales</taxon>
        <taxon>Streptomycetaceae</taxon>
        <taxon>Streptomyces</taxon>
    </lineage>
</organism>
<protein>
    <recommendedName>
        <fullName evidence="5">TrbL/VirB6 plasmid conjugal transfer protein</fullName>
    </recommendedName>
</protein>
<accession>A0ABM6GV52</accession>
<evidence type="ECO:0000256" key="1">
    <source>
        <dbReference type="SAM" id="MobiDB-lite"/>
    </source>
</evidence>
<keyword evidence="4" id="KW-1185">Reference proteome</keyword>
<keyword evidence="2" id="KW-1133">Transmembrane helix</keyword>
<evidence type="ECO:0000256" key="2">
    <source>
        <dbReference type="SAM" id="Phobius"/>
    </source>
</evidence>
<feature type="transmembrane region" description="Helical" evidence="2">
    <location>
        <begin position="235"/>
        <end position="257"/>
    </location>
</feature>
<feature type="compositionally biased region" description="Gly residues" evidence="1">
    <location>
        <begin position="385"/>
        <end position="426"/>
    </location>
</feature>
<dbReference type="EMBL" id="CP015588">
    <property type="protein sequence ID" value="APY87578.1"/>
    <property type="molecule type" value="Genomic_DNA"/>
</dbReference>
<keyword evidence="2" id="KW-0812">Transmembrane</keyword>
<proteinExistence type="predicted"/>
<feature type="transmembrane region" description="Helical" evidence="2">
    <location>
        <begin position="293"/>
        <end position="314"/>
    </location>
</feature>
<sequence length="457" mass="46124">MRSMGKKVPDSKVQKDLCNAVGDKVEKKVKEKVKKAWDAVWDSVIGDVLRSARDTAKTVLKATITFGLAGPSVDLKKTGLFGEGADMQGMMIWLGWVIAAFALMWQLGKMAVTGQGKHLGRAVAGFAENAFITGIGVSVIGTLLEAGDAMTTGVINMTFGDDGVALDRIVTVMLPAIGNPMTMAGILFVMLAVGLIQMVLIFLRQSAIPIQALLLPIAGAGRMGGEATRQWAPKLITSILVVIAYKPILAIIMCVGFAEVEKSSSLVEFLRGLATLVLAILAPGPLTKIFEPVGARVGGAMGAGGAVAAAGAVADRFRGRDKSGGDAAAPALHSAVEQQKYVEQSMPKTYRGTSGADGDSGENGQSSDAVAQAARNARKQPGTSGAEGGQGASGTPGASGGLDAPGGPGGAGGGAAARGGGRAAAGAGAGLQLEVLDGVHQTTQQASTTIGDGGSST</sequence>
<evidence type="ECO:0000313" key="3">
    <source>
        <dbReference type="EMBL" id="APY87578.1"/>
    </source>
</evidence>
<evidence type="ECO:0000313" key="4">
    <source>
        <dbReference type="Proteomes" id="UP000187191"/>
    </source>
</evidence>
<dbReference type="Proteomes" id="UP000187191">
    <property type="component" value="Chromosome"/>
</dbReference>
<keyword evidence="2" id="KW-0472">Membrane</keyword>
<reference evidence="3 4" key="1">
    <citation type="submission" date="2016-05" db="EMBL/GenBank/DDBJ databases">
        <authorList>
            <person name="Gu J."/>
        </authorList>
    </citation>
    <scope>NUCLEOTIDE SEQUENCE [LARGE SCALE GENOMIC DNA]</scope>
    <source>
        <strain evidence="3 4">ACCC40021</strain>
    </source>
</reference>
<feature type="transmembrane region" description="Helical" evidence="2">
    <location>
        <begin position="183"/>
        <end position="203"/>
    </location>
</feature>